<sequence length="1065" mass="128457">MFFIYKSNQIDVLLLKMCHIIKKKPLSCIFKKEVIINDNEILFQYLNIFIANNIGISANFQSIHPNNFIWSIFKKIYPEIKKEKIFKKSIFLWKIMKIIEKNDFLKNISKKDAIIKKFEFSRLVTNLFEKYILYRPNWINQWEKNENNILNFKKNEQWQIKIWKKIKDDDREKNEFNWNFSNLFYKFESLFDLIKKKLPKRLFIICSLSLNPSYMKIFKKISLYTDIHFLYITSYVKENCDCDLTRKNFLKNSLKNIWKKYEKYYSLNITKCKKTIIKSYFKKNNIKNLLSDIQNNILFLNNKKENTRKILKERDNSITINVCCSKKQEIEILYKNLLNFLNENTHIQVSDIVVTSFSLEKYITHINSIFKSENKKENIPYYIFEKKNTKTNKILFLFEKILNTSQSRFENKEILELLDITYISEKFDISEDEVNILYSWVKKTNIRWGINIKHKNKFFSTKNNQNTWFYGLNKLLLSYSINKERKVWDNILSMFFIDNSQSGLIGKLCNLINILNKWHKKLSKPKKIKSWKLLFQHFINDFIDENTKIKQHLNIMNESWINMINDILSVNYTKNIPISILYKQFIEYTKFFKNKKFLPGVVNFCHPSLICYIPFKIKCIIGLDHNELPQKKYLNNFDLLNKYPSESDVDLSHQSCYLFIHNFISCQEYFYISYVGTSIKDNKTIYPSILIDQISNYITSHFSLPKTATLNKKEQLKKLFQFFYKKHPITNLYTIKNIDKKKIIQNKNKIEKLNIKTYNEFFSRTKLIKKSFIIELKKLKNFWKNPIRYFFNEILYIKFENREKNISTEPFFVNNLHNYQVNNIILKKIMKYKDIRDTLHCIKSSGILPHHYFGDIFLEKKIKEIKKIANIIVNNKKLNNEKKIFNYKIEKYHITGSLENKKNIGLLRWKTGKIYYYDQISLWIEHLIYCVLGGKEDSLFIGQNQKFSFYALPYSVAYNYLLKYIKGYIQGTKRPLLLTTSGMTWCDKIYDKKNQCIHKDNIFKKKAYEKLYNIWIGNQYIEGEKKNFYIQKITSKIDIKTICKIAQKWFIPILKNIKINNFNKK</sequence>
<dbReference type="Gene3D" id="3.40.50.300">
    <property type="entry name" value="P-loop containing nucleotide triphosphate hydrolases"/>
    <property type="match status" value="2"/>
</dbReference>
<keyword evidence="9 10" id="KW-0234">DNA repair</keyword>
<dbReference type="GO" id="GO:0009338">
    <property type="term" value="C:exodeoxyribonuclease V complex"/>
    <property type="evidence" value="ECO:0007669"/>
    <property type="project" value="InterPro"/>
</dbReference>
<feature type="domain" description="RecC C-terminal" evidence="11">
    <location>
        <begin position="774"/>
        <end position="988"/>
    </location>
</feature>
<dbReference type="PANTHER" id="PTHR30591">
    <property type="entry name" value="RECBCD ENZYME SUBUNIT RECC"/>
    <property type="match status" value="1"/>
</dbReference>
<name>A0A2U8DFQ8_9GAMM</name>
<dbReference type="GO" id="GO:0000724">
    <property type="term" value="P:double-strand break repair via homologous recombination"/>
    <property type="evidence" value="ECO:0007669"/>
    <property type="project" value="UniProtKB-UniRule"/>
</dbReference>
<dbReference type="PIRSF" id="PIRSF000980">
    <property type="entry name" value="RecC"/>
    <property type="match status" value="1"/>
</dbReference>
<evidence type="ECO:0000256" key="6">
    <source>
        <dbReference type="ARBA" id="ARBA00022839"/>
    </source>
</evidence>
<dbReference type="InterPro" id="IPR027417">
    <property type="entry name" value="P-loop_NTPase"/>
</dbReference>
<evidence type="ECO:0000256" key="2">
    <source>
        <dbReference type="ARBA" id="ARBA00022741"/>
    </source>
</evidence>
<dbReference type="EMBL" id="CP029161">
    <property type="protein sequence ID" value="AWH90351.1"/>
    <property type="molecule type" value="Genomic_DNA"/>
</dbReference>
<keyword evidence="3 10" id="KW-0227">DNA damage</keyword>
<proteinExistence type="inferred from homology"/>
<keyword evidence="2 10" id="KW-0547">Nucleotide-binding</keyword>
<evidence type="ECO:0000313" key="13">
    <source>
        <dbReference type="Proteomes" id="UP000244884"/>
    </source>
</evidence>
<dbReference type="InterPro" id="IPR006697">
    <property type="entry name" value="RecC"/>
</dbReference>
<keyword evidence="4 10" id="KW-0378">Hydrolase</keyword>
<dbReference type="CDD" id="cd22353">
    <property type="entry name" value="RecC_C-like"/>
    <property type="match status" value="1"/>
</dbReference>
<evidence type="ECO:0000256" key="9">
    <source>
        <dbReference type="ARBA" id="ARBA00023204"/>
    </source>
</evidence>
<dbReference type="Pfam" id="PF04257">
    <property type="entry name" value="Exonuc_V_gamma"/>
    <property type="match status" value="1"/>
</dbReference>
<evidence type="ECO:0000256" key="8">
    <source>
        <dbReference type="ARBA" id="ARBA00023125"/>
    </source>
</evidence>
<dbReference type="GO" id="GO:0008854">
    <property type="term" value="F:exodeoxyribonuclease V activity"/>
    <property type="evidence" value="ECO:0007669"/>
    <property type="project" value="InterPro"/>
</dbReference>
<reference evidence="12 13" key="1">
    <citation type="submission" date="2018-04" db="EMBL/GenBank/DDBJ databases">
        <title>Genome sequence of Buchnera aphidicola from Melaphis sacchari.</title>
        <authorList>
            <person name="Geib S.M."/>
            <person name="Palmer N.A."/>
            <person name="Sattler S.E."/>
            <person name="Sarath G."/>
        </authorList>
    </citation>
    <scope>NUCLEOTIDE SEQUENCE [LARGE SCALE GENOMIC DNA]</scope>
    <source>
        <strain evidence="12 13">LSU</strain>
    </source>
</reference>
<keyword evidence="7 10" id="KW-0067">ATP-binding</keyword>
<evidence type="ECO:0000256" key="3">
    <source>
        <dbReference type="ARBA" id="ARBA00022763"/>
    </source>
</evidence>
<keyword evidence="5 10" id="KW-0347">Helicase</keyword>
<comment type="function">
    <text evidence="10">A helicase/nuclease that prepares dsDNA breaks (DSB) for recombinational DNA repair. Binds to DSBs and unwinds DNA via a highly rapid and processive ATP-dependent bidirectional helicase activity. Unwinds dsDNA until it encounters a Chi (crossover hotspot instigator) sequence from the 3' direction. Cuts ssDNA a few nucleotides 3' to the Chi site. The properties and activities of the enzyme are changed at Chi. The Chi-altered holoenzyme produces a long 3'-ssDNA overhang and facilitates RecA-binding to the ssDNA for homologous DNA recombination and repair. Holoenzyme degrades any linearized DNA that is unable to undergo homologous recombination. In the holoenzyme this subunit recognizes the wild-type Chi sequence, and when added to isolated RecB increases its ATP-dependent helicase processivity.</text>
</comment>
<dbReference type="PANTHER" id="PTHR30591:SF1">
    <property type="entry name" value="RECBCD ENZYME SUBUNIT RECC"/>
    <property type="match status" value="1"/>
</dbReference>
<dbReference type="OrthoDB" id="9762834at2"/>
<dbReference type="InterPro" id="IPR011335">
    <property type="entry name" value="Restrct_endonuc-II-like"/>
</dbReference>
<protein>
    <recommendedName>
        <fullName evidence="10">RecBCD enzyme subunit RecC</fullName>
    </recommendedName>
    <alternativeName>
        <fullName evidence="10">Exonuclease V subunit RecC</fullName>
        <shortName evidence="10">ExoV subunit RecC</shortName>
    </alternativeName>
    <alternativeName>
        <fullName evidence="10">Helicase/nuclease RecBCD subunit RecC</fullName>
    </alternativeName>
</protein>
<evidence type="ECO:0000256" key="7">
    <source>
        <dbReference type="ARBA" id="ARBA00022840"/>
    </source>
</evidence>
<dbReference type="Proteomes" id="UP000244884">
    <property type="component" value="Chromosome"/>
</dbReference>
<evidence type="ECO:0000313" key="12">
    <source>
        <dbReference type="EMBL" id="AWH90351.1"/>
    </source>
</evidence>
<dbReference type="GO" id="GO:0003677">
    <property type="term" value="F:DNA binding"/>
    <property type="evidence" value="ECO:0007669"/>
    <property type="project" value="UniProtKB-UniRule"/>
</dbReference>
<dbReference type="GO" id="GO:0005524">
    <property type="term" value="F:ATP binding"/>
    <property type="evidence" value="ECO:0007669"/>
    <property type="project" value="UniProtKB-UniRule"/>
</dbReference>
<dbReference type="SUPFAM" id="SSF52980">
    <property type="entry name" value="Restriction endonuclease-like"/>
    <property type="match status" value="1"/>
</dbReference>
<dbReference type="RefSeq" id="WP_158341121.1">
    <property type="nucleotide sequence ID" value="NZ_CP029161.1"/>
</dbReference>
<keyword evidence="1 10" id="KW-0540">Nuclease</keyword>
<organism evidence="12 13">
    <name type="scientific">Buchnera aphidicola</name>
    <name type="common">Melanaphis sacchari</name>
    <dbReference type="NCBI Taxonomy" id="2173854"/>
    <lineage>
        <taxon>Bacteria</taxon>
        <taxon>Pseudomonadati</taxon>
        <taxon>Pseudomonadota</taxon>
        <taxon>Gammaproteobacteria</taxon>
        <taxon>Enterobacterales</taxon>
        <taxon>Erwiniaceae</taxon>
        <taxon>Buchnera</taxon>
    </lineage>
</organism>
<dbReference type="Pfam" id="PF17946">
    <property type="entry name" value="RecC_C"/>
    <property type="match status" value="1"/>
</dbReference>
<dbReference type="SUPFAM" id="SSF52540">
    <property type="entry name" value="P-loop containing nucleoside triphosphate hydrolases"/>
    <property type="match status" value="2"/>
</dbReference>
<dbReference type="GO" id="GO:0003678">
    <property type="term" value="F:DNA helicase activity"/>
    <property type="evidence" value="ECO:0007669"/>
    <property type="project" value="UniProtKB-UniRule"/>
</dbReference>
<evidence type="ECO:0000256" key="1">
    <source>
        <dbReference type="ARBA" id="ARBA00022722"/>
    </source>
</evidence>
<dbReference type="InterPro" id="IPR013986">
    <property type="entry name" value="DExx_box_DNA_helicase_dom_sf"/>
</dbReference>
<accession>A0A2U8DFQ8</accession>
<dbReference type="HAMAP" id="MF_01486">
    <property type="entry name" value="RecC"/>
    <property type="match status" value="1"/>
</dbReference>
<dbReference type="Gene3D" id="1.10.10.990">
    <property type="match status" value="1"/>
</dbReference>
<dbReference type="InterPro" id="IPR041500">
    <property type="entry name" value="RecC_C"/>
</dbReference>
<keyword evidence="6 10" id="KW-0269">Exonuclease</keyword>
<dbReference type="AlphaFoldDB" id="A0A2U8DFQ8"/>
<keyword evidence="8 10" id="KW-0238">DNA-binding</keyword>
<comment type="miscellaneous">
    <text evidence="10">In the RecBCD complex, RecB has a slow 3'-5' helicase, an exonuclease activity and loads RecA onto ssDNA, RecD has a fast 5'-3' helicase activity, while RecC stimulates the ATPase and processivity of the RecB helicase and contributes to recognition of the Chi site.</text>
</comment>
<evidence type="ECO:0000256" key="10">
    <source>
        <dbReference type="HAMAP-Rule" id="MF_01486"/>
    </source>
</evidence>
<evidence type="ECO:0000259" key="11">
    <source>
        <dbReference type="Pfam" id="PF17946"/>
    </source>
</evidence>
<dbReference type="Gene3D" id="1.10.10.160">
    <property type="match status" value="1"/>
</dbReference>
<comment type="similarity">
    <text evidence="10">Belongs to the RecC family.</text>
</comment>
<gene>
    <name evidence="10" type="primary">recC</name>
    <name evidence="12" type="ORF">DD681_00775</name>
</gene>
<comment type="subunit">
    <text evidence="10">Heterotrimer of RecB, RecC and RecD. All subunits contribute to DNA-binding.</text>
</comment>
<evidence type="ECO:0000256" key="4">
    <source>
        <dbReference type="ARBA" id="ARBA00022801"/>
    </source>
</evidence>
<evidence type="ECO:0000256" key="5">
    <source>
        <dbReference type="ARBA" id="ARBA00022806"/>
    </source>
</evidence>
<dbReference type="Gene3D" id="3.40.50.10930">
    <property type="match status" value="1"/>
</dbReference>